<gene>
    <name evidence="1" type="ORF">F5148DRAFT_1251615</name>
</gene>
<proteinExistence type="predicted"/>
<protein>
    <submittedName>
        <fullName evidence="1">Uncharacterized protein</fullName>
    </submittedName>
</protein>
<sequence length="79" mass="8048">CVLWWGGGGGAVAAAVIVAVVVVVVAGTLVYSNRSASAAVVVPVEAYVPGPCLSFRGSTSTTLECGAHQLQFGETRLWQ</sequence>
<evidence type="ECO:0000313" key="2">
    <source>
        <dbReference type="Proteomes" id="UP001207468"/>
    </source>
</evidence>
<keyword evidence="2" id="KW-1185">Reference proteome</keyword>
<reference evidence="1" key="1">
    <citation type="submission" date="2021-03" db="EMBL/GenBank/DDBJ databases">
        <title>Evolutionary priming and transition to the ectomycorrhizal habit in an iconic lineage of mushroom-forming fungi: is preadaptation a requirement?</title>
        <authorList>
            <consortium name="DOE Joint Genome Institute"/>
            <person name="Looney B.P."/>
            <person name="Miyauchi S."/>
            <person name="Morin E."/>
            <person name="Drula E."/>
            <person name="Courty P.E."/>
            <person name="Chicoki N."/>
            <person name="Fauchery L."/>
            <person name="Kohler A."/>
            <person name="Kuo A."/>
            <person name="LaButti K."/>
            <person name="Pangilinan J."/>
            <person name="Lipzen A."/>
            <person name="Riley R."/>
            <person name="Andreopoulos W."/>
            <person name="He G."/>
            <person name="Johnson J."/>
            <person name="Barry K.W."/>
            <person name="Grigoriev I.V."/>
            <person name="Nagy L."/>
            <person name="Hibbett D."/>
            <person name="Henrissat B."/>
            <person name="Matheny P.B."/>
            <person name="Labbe J."/>
            <person name="Martin A.F."/>
        </authorList>
    </citation>
    <scope>NUCLEOTIDE SEQUENCE</scope>
    <source>
        <strain evidence="1">BPL698</strain>
    </source>
</reference>
<feature type="non-terminal residue" evidence="1">
    <location>
        <position position="1"/>
    </location>
</feature>
<organism evidence="1 2">
    <name type="scientific">Russula earlei</name>
    <dbReference type="NCBI Taxonomy" id="71964"/>
    <lineage>
        <taxon>Eukaryota</taxon>
        <taxon>Fungi</taxon>
        <taxon>Dikarya</taxon>
        <taxon>Basidiomycota</taxon>
        <taxon>Agaricomycotina</taxon>
        <taxon>Agaricomycetes</taxon>
        <taxon>Russulales</taxon>
        <taxon>Russulaceae</taxon>
        <taxon>Russula</taxon>
    </lineage>
</organism>
<evidence type="ECO:0000313" key="1">
    <source>
        <dbReference type="EMBL" id="KAI9447325.1"/>
    </source>
</evidence>
<comment type="caution">
    <text evidence="1">The sequence shown here is derived from an EMBL/GenBank/DDBJ whole genome shotgun (WGS) entry which is preliminary data.</text>
</comment>
<name>A0ACC0TUE0_9AGAM</name>
<dbReference type="EMBL" id="JAGFNK010000587">
    <property type="protein sequence ID" value="KAI9447325.1"/>
    <property type="molecule type" value="Genomic_DNA"/>
</dbReference>
<dbReference type="Proteomes" id="UP001207468">
    <property type="component" value="Unassembled WGS sequence"/>
</dbReference>
<accession>A0ACC0TUE0</accession>